<gene>
    <name evidence="7" type="ORF">ACFSAH_13605</name>
</gene>
<dbReference type="EMBL" id="JBHUDG010000020">
    <property type="protein sequence ID" value="MFD1630920.1"/>
    <property type="molecule type" value="Genomic_DNA"/>
</dbReference>
<dbReference type="Pfam" id="PF04542">
    <property type="entry name" value="Sigma70_r2"/>
    <property type="match status" value="1"/>
</dbReference>
<dbReference type="Gene3D" id="1.10.10.10">
    <property type="entry name" value="Winged helix-like DNA-binding domain superfamily/Winged helix DNA-binding domain"/>
    <property type="match status" value="1"/>
</dbReference>
<dbReference type="NCBIfam" id="TIGR02937">
    <property type="entry name" value="sigma70-ECF"/>
    <property type="match status" value="1"/>
</dbReference>
<dbReference type="InterPro" id="IPR014284">
    <property type="entry name" value="RNA_pol_sigma-70_dom"/>
</dbReference>
<dbReference type="RefSeq" id="WP_379663292.1">
    <property type="nucleotide sequence ID" value="NZ_JBHUDG010000020.1"/>
</dbReference>
<evidence type="ECO:0000256" key="3">
    <source>
        <dbReference type="ARBA" id="ARBA00023082"/>
    </source>
</evidence>
<dbReference type="Pfam" id="PF08281">
    <property type="entry name" value="Sigma70_r4_2"/>
    <property type="match status" value="1"/>
</dbReference>
<keyword evidence="4" id="KW-0804">Transcription</keyword>
<feature type="domain" description="RNA polymerase sigma factor 70 region 4 type 2" evidence="6">
    <location>
        <begin position="124"/>
        <end position="175"/>
    </location>
</feature>
<keyword evidence="3" id="KW-0731">Sigma factor</keyword>
<evidence type="ECO:0000259" key="6">
    <source>
        <dbReference type="Pfam" id="PF08281"/>
    </source>
</evidence>
<keyword evidence="2" id="KW-0805">Transcription regulation</keyword>
<dbReference type="InterPro" id="IPR007627">
    <property type="entry name" value="RNA_pol_sigma70_r2"/>
</dbReference>
<protein>
    <submittedName>
        <fullName evidence="7">RNA polymerase sigma factor</fullName>
    </submittedName>
</protein>
<reference evidence="8" key="1">
    <citation type="journal article" date="2019" name="Int. J. Syst. Evol. Microbiol.">
        <title>The Global Catalogue of Microorganisms (GCM) 10K type strain sequencing project: providing services to taxonomists for standard genome sequencing and annotation.</title>
        <authorList>
            <consortium name="The Broad Institute Genomics Platform"/>
            <consortium name="The Broad Institute Genome Sequencing Center for Infectious Disease"/>
            <person name="Wu L."/>
            <person name="Ma J."/>
        </authorList>
    </citation>
    <scope>NUCLEOTIDE SEQUENCE [LARGE SCALE GENOMIC DNA]</scope>
    <source>
        <strain evidence="8">CCUG 53762</strain>
    </source>
</reference>
<dbReference type="InterPro" id="IPR013325">
    <property type="entry name" value="RNA_pol_sigma_r2"/>
</dbReference>
<evidence type="ECO:0000313" key="8">
    <source>
        <dbReference type="Proteomes" id="UP001597118"/>
    </source>
</evidence>
<keyword evidence="8" id="KW-1185">Reference proteome</keyword>
<dbReference type="PANTHER" id="PTHR43133">
    <property type="entry name" value="RNA POLYMERASE ECF-TYPE SIGMA FACTO"/>
    <property type="match status" value="1"/>
</dbReference>
<evidence type="ECO:0000256" key="2">
    <source>
        <dbReference type="ARBA" id="ARBA00023015"/>
    </source>
</evidence>
<proteinExistence type="inferred from homology"/>
<dbReference type="InterPro" id="IPR039425">
    <property type="entry name" value="RNA_pol_sigma-70-like"/>
</dbReference>
<name>A0ABW4IFG2_9SPHI</name>
<dbReference type="Proteomes" id="UP001597118">
    <property type="component" value="Unassembled WGS sequence"/>
</dbReference>
<dbReference type="InterPro" id="IPR013324">
    <property type="entry name" value="RNA_pol_sigma_r3/r4-like"/>
</dbReference>
<dbReference type="SUPFAM" id="SSF88659">
    <property type="entry name" value="Sigma3 and sigma4 domains of RNA polymerase sigma factors"/>
    <property type="match status" value="1"/>
</dbReference>
<evidence type="ECO:0000256" key="1">
    <source>
        <dbReference type="ARBA" id="ARBA00010641"/>
    </source>
</evidence>
<evidence type="ECO:0000313" key="7">
    <source>
        <dbReference type="EMBL" id="MFD1630920.1"/>
    </source>
</evidence>
<evidence type="ECO:0000259" key="5">
    <source>
        <dbReference type="Pfam" id="PF04542"/>
    </source>
</evidence>
<dbReference type="CDD" id="cd06171">
    <property type="entry name" value="Sigma70_r4"/>
    <property type="match status" value="1"/>
</dbReference>
<accession>A0ABW4IFG2</accession>
<feature type="domain" description="RNA polymerase sigma-70 region 2" evidence="5">
    <location>
        <begin position="27"/>
        <end position="93"/>
    </location>
</feature>
<comment type="caution">
    <text evidence="7">The sequence shown here is derived from an EMBL/GenBank/DDBJ whole genome shotgun (WGS) entry which is preliminary data.</text>
</comment>
<dbReference type="InterPro" id="IPR036388">
    <property type="entry name" value="WH-like_DNA-bd_sf"/>
</dbReference>
<organism evidence="7 8">
    <name type="scientific">Pseudopedobacter beijingensis</name>
    <dbReference type="NCBI Taxonomy" id="1207056"/>
    <lineage>
        <taxon>Bacteria</taxon>
        <taxon>Pseudomonadati</taxon>
        <taxon>Bacteroidota</taxon>
        <taxon>Sphingobacteriia</taxon>
        <taxon>Sphingobacteriales</taxon>
        <taxon>Sphingobacteriaceae</taxon>
        <taxon>Pseudopedobacter</taxon>
    </lineage>
</organism>
<dbReference type="InterPro" id="IPR014327">
    <property type="entry name" value="RNA_pol_sigma70_bacteroid"/>
</dbReference>
<dbReference type="Gene3D" id="1.10.1740.10">
    <property type="match status" value="1"/>
</dbReference>
<dbReference type="NCBIfam" id="TIGR02985">
    <property type="entry name" value="Sig70_bacteroi1"/>
    <property type="match status" value="1"/>
</dbReference>
<dbReference type="PANTHER" id="PTHR43133:SF46">
    <property type="entry name" value="RNA POLYMERASE SIGMA-70 FACTOR ECF SUBFAMILY"/>
    <property type="match status" value="1"/>
</dbReference>
<evidence type="ECO:0000256" key="4">
    <source>
        <dbReference type="ARBA" id="ARBA00023163"/>
    </source>
</evidence>
<dbReference type="SUPFAM" id="SSF88946">
    <property type="entry name" value="Sigma2 domain of RNA polymerase sigma factors"/>
    <property type="match status" value="1"/>
</dbReference>
<sequence>MINYSMLSDDELARLLQLGDREAYTEIYHRYKRQLYLFAFKRLGDREEVKDIVHEIFLSLWINHESLSLKYSLSTYLHSAVRNKILDILSRKKVSAKYVETFESFKETNEDFTDYPVRYKEMSEIIEKEIDALPPKMRMVFNLSRKHYYTRKQIAEELGLSEETVKSHIQHALKILKAKFGPMLFLIFLTHF</sequence>
<dbReference type="InterPro" id="IPR013249">
    <property type="entry name" value="RNA_pol_sigma70_r4_t2"/>
</dbReference>
<comment type="similarity">
    <text evidence="1">Belongs to the sigma-70 factor family. ECF subfamily.</text>
</comment>